<reference evidence="2" key="1">
    <citation type="journal article" date="2008" name="J. Bacteriol.">
        <title>Genome sequence of the fish pathogen Renibacterium salmoninarum suggests reductive evolution away from an environmental Arthrobacter ancestor.</title>
        <authorList>
            <person name="Wiens G.D."/>
            <person name="Rockey D.D."/>
            <person name="Wu Z."/>
            <person name="Chang J."/>
            <person name="Levy R."/>
            <person name="Crane S."/>
            <person name="Chen D.S."/>
            <person name="Capri G.R."/>
            <person name="Burnett J.R."/>
            <person name="Sudheesh P.S."/>
            <person name="Schipma M.J."/>
            <person name="Burd H."/>
            <person name="Bhattacharyya A."/>
            <person name="Rhodes L.D."/>
            <person name="Kaul R."/>
            <person name="Strom M.S."/>
        </authorList>
    </citation>
    <scope>NUCLEOTIDE SEQUENCE [LARGE SCALE GENOMIC DNA]</scope>
    <source>
        <strain evidence="2">ATCC 33209 / DSM 20767 / JCM 11484 / NBRC 15589 / NCIMB 2235</strain>
    </source>
</reference>
<evidence type="ECO:0000313" key="2">
    <source>
        <dbReference type="Proteomes" id="UP000002007"/>
    </source>
</evidence>
<gene>
    <name evidence="1" type="ordered locus">RSal33209_0129</name>
</gene>
<dbReference type="HOGENOM" id="CLU_090652_0_0_11"/>
<dbReference type="EMBL" id="CP000910">
    <property type="protein sequence ID" value="ABY21885.1"/>
    <property type="molecule type" value="Genomic_DNA"/>
</dbReference>
<keyword evidence="2" id="KW-1185">Reference proteome</keyword>
<dbReference type="SUPFAM" id="SSF49899">
    <property type="entry name" value="Concanavalin A-like lectins/glucanases"/>
    <property type="match status" value="1"/>
</dbReference>
<name>A9WL52_RENSM</name>
<dbReference type="Gene3D" id="2.60.120.700">
    <property type="entry name" value="Peptidase G1"/>
    <property type="match status" value="1"/>
</dbReference>
<dbReference type="InterPro" id="IPR038656">
    <property type="entry name" value="Peptidase_G1_sf"/>
</dbReference>
<dbReference type="MEROPS" id="G01.006"/>
<dbReference type="AlphaFoldDB" id="A9WL52"/>
<dbReference type="GO" id="GO:0006508">
    <property type="term" value="P:proteolysis"/>
    <property type="evidence" value="ECO:0007669"/>
    <property type="project" value="InterPro"/>
</dbReference>
<dbReference type="GO" id="GO:0070007">
    <property type="term" value="F:glutamic-type endopeptidase activity"/>
    <property type="evidence" value="ECO:0007669"/>
    <property type="project" value="InterPro"/>
</dbReference>
<dbReference type="KEGG" id="rsa:RSal33209_0129"/>
<protein>
    <submittedName>
        <fullName evidence="1">Hypothetical membrane protein</fullName>
    </submittedName>
</protein>
<dbReference type="CDD" id="cd13426">
    <property type="entry name" value="Peptidase_G1"/>
    <property type="match status" value="1"/>
</dbReference>
<proteinExistence type="predicted"/>
<sequence length="182" mass="19513">MPNLSCPSSGFQSSYLWIGLGGWNDDKALEQVGSAQWCDNGTAHYGLFAEFWPDGPIAGDGGEYSGYPVKPGDKLDASVTRLANGQYRLKEVSSRGWTYTKDGNAPGSSAGNLTAEVIAEPPYRQAYGEPLANFGTVDFSNISITSDGSPSPTLYDVQYNNVKKTEASKSSSSALRVKWLHA</sequence>
<dbReference type="Proteomes" id="UP000002007">
    <property type="component" value="Chromosome"/>
</dbReference>
<accession>A9WL52</accession>
<dbReference type="PANTHER" id="PTHR37536">
    <property type="entry name" value="PUTATIVE (AFU_ORTHOLOGUE AFUA_3G02970)-RELATED"/>
    <property type="match status" value="1"/>
</dbReference>
<organism evidence="1 2">
    <name type="scientific">Renibacterium salmoninarum (strain ATCC 33209 / DSM 20767 / JCM 11484 / NBRC 15589 / NCIMB 2235)</name>
    <dbReference type="NCBI Taxonomy" id="288705"/>
    <lineage>
        <taxon>Bacteria</taxon>
        <taxon>Bacillati</taxon>
        <taxon>Actinomycetota</taxon>
        <taxon>Actinomycetes</taxon>
        <taxon>Micrococcales</taxon>
        <taxon>Micrococcaceae</taxon>
        <taxon>Renibacterium</taxon>
    </lineage>
</organism>
<dbReference type="InterPro" id="IPR013320">
    <property type="entry name" value="ConA-like_dom_sf"/>
</dbReference>
<evidence type="ECO:0000313" key="1">
    <source>
        <dbReference type="EMBL" id="ABY21885.1"/>
    </source>
</evidence>
<dbReference type="Pfam" id="PF01828">
    <property type="entry name" value="Peptidase_A4"/>
    <property type="match status" value="1"/>
</dbReference>
<dbReference type="InterPro" id="IPR000250">
    <property type="entry name" value="Peptidase_G1"/>
</dbReference>
<dbReference type="STRING" id="288705.RSal33209_0129"/>
<dbReference type="PANTHER" id="PTHR37536:SF1">
    <property type="entry name" value="ASPERGILLOPEPSIN, PUTAITVE (AFU_ORTHOLOGUE AFUA_7G01200)"/>
    <property type="match status" value="1"/>
</dbReference>